<evidence type="ECO:0008006" key="3">
    <source>
        <dbReference type="Google" id="ProtNLM"/>
    </source>
</evidence>
<dbReference type="AlphaFoldDB" id="S0ESU9"/>
<dbReference type="InterPro" id="IPR008979">
    <property type="entry name" value="Galactose-bd-like_sf"/>
</dbReference>
<dbReference type="Proteomes" id="UP000014227">
    <property type="component" value="Chromosome I"/>
</dbReference>
<accession>S0ESU9</accession>
<reference evidence="2" key="1">
    <citation type="submission" date="2013-03" db="EMBL/GenBank/DDBJ databases">
        <title>Genome sequence of Chthonomonas calidirosea, the first sequenced genome from the Armatimonadetes phylum (formally candidate division OP10).</title>
        <authorList>
            <person name="Lee K.C.Y."/>
            <person name="Morgan X.C."/>
            <person name="Dunfield P.F."/>
            <person name="Tamas I."/>
            <person name="Houghton K.M."/>
            <person name="Vyssotski M."/>
            <person name="Ryan J.L.J."/>
            <person name="Lagutin K."/>
            <person name="McDonald I.R."/>
            <person name="Stott M.B."/>
        </authorList>
    </citation>
    <scope>NUCLEOTIDE SEQUENCE [LARGE SCALE GENOMIC DNA]</scope>
    <source>
        <strain evidence="2">DSM 23976 / ICMP 18418 / T49</strain>
    </source>
</reference>
<dbReference type="InParanoid" id="S0ESU9"/>
<proteinExistence type="predicted"/>
<evidence type="ECO:0000313" key="2">
    <source>
        <dbReference type="Proteomes" id="UP000014227"/>
    </source>
</evidence>
<dbReference type="STRING" id="454171.CP488_00523"/>
<dbReference type="HOGENOM" id="CLU_014112_0_0_0"/>
<dbReference type="eggNOG" id="COG4030">
    <property type="taxonomic scope" value="Bacteria"/>
</dbReference>
<dbReference type="Pfam" id="PF11175">
    <property type="entry name" value="DUF2961"/>
    <property type="match status" value="2"/>
</dbReference>
<dbReference type="eggNOG" id="COG4733">
    <property type="taxonomic scope" value="Bacteria"/>
</dbReference>
<dbReference type="KEGG" id="ccz:CCALI_00630"/>
<name>S0ESU9_CHTCT</name>
<keyword evidence="2" id="KW-1185">Reference proteome</keyword>
<dbReference type="OrthoDB" id="2518538at2"/>
<dbReference type="SUPFAM" id="SSF49785">
    <property type="entry name" value="Galactose-binding domain-like"/>
    <property type="match status" value="1"/>
</dbReference>
<gene>
    <name evidence="1" type="ORF">CCALI_00630</name>
</gene>
<protein>
    <recommendedName>
        <fullName evidence="3">DUF2961 domain-containing protein</fullName>
    </recommendedName>
</protein>
<dbReference type="InterPro" id="IPR021345">
    <property type="entry name" value="DUF2961"/>
</dbReference>
<dbReference type="Gene3D" id="2.60.120.260">
    <property type="entry name" value="Galactose-binding domain-like"/>
    <property type="match status" value="1"/>
</dbReference>
<sequence length="801" mass="88944">MYQTLCQALIAVILALGAEFLYAQQSPVALPNPINGPGSTLSLAPRAALPHSPPLPYGLELLSRFDLLPYLRDSRCVQDSSYDRNFYNADFGHFLRVEGHTAVLADIRGPGCIYRFWSANAAGHLRIYFDGAATPTIDCAMQDFFLGKVPPFLQPLVGHKSGGWYCYFPMPFQKHCLITVTDPGPMYYHVEYQLYPDSTRIATFSPQLHQKELAALGEVLEQWGHLGLDPKPSVVEEQAQDVQTECVPGQPLTLANLSGAGEIDALHIRLDPANRYTLRQTVLRIYWDGATRPAVEAPVGDFFGAGFGKETFAALPDAMNDQGGFCYWPMPFTKSARIELINYGQRSVNVLFQMRYHRLGQPLKDAGYFHARWHRQINKEGENFHILEVQGRGLYVGEHTAMQGDRGIWFLEGNEEIWVDGESFPSIIGTGTEDFYTAGWYFDEGPFNEAFHGCILKDEAHSRVDAYRYQITDCVPFQKSIRVDIQHGPIDNYPGSDYACVAYWYQTAPDDNWSPLDPTQLTPTHWHAQDAIEAESLRWTSGDPQVIDDMNLPVLASGGAVVELHGGTAACVLPVAKEGDYILSLVQPPLAGTARLGQNWAVDDPKQVGPAPTEAIRADETNSVHQTLHLTAGDHTLFFQIPTGQTLYLDYLTLRRLLHPNSIPATDLKVVEATDGEAQIQDMTGFGPYWDNNQQLWFTGHRQGAQMTVELPVEKTGSYELSVYYTTARDYAIVQVLLDGNPIGQPTDCYTPNVQAKDQTILGNVMLTAGVHRLTFRAVGKNPASTNYLIGVDAIGLKPLP</sequence>
<dbReference type="PATRIC" id="fig|1303518.3.peg.634"/>
<dbReference type="EMBL" id="HF951689">
    <property type="protein sequence ID" value="CCW34456.1"/>
    <property type="molecule type" value="Genomic_DNA"/>
</dbReference>
<evidence type="ECO:0000313" key="1">
    <source>
        <dbReference type="EMBL" id="CCW34456.1"/>
    </source>
</evidence>
<dbReference type="RefSeq" id="WP_016482018.1">
    <property type="nucleotide sequence ID" value="NC_021487.1"/>
</dbReference>
<dbReference type="Gene3D" id="2.60.120.1390">
    <property type="match status" value="2"/>
</dbReference>
<organism evidence="1 2">
    <name type="scientific">Chthonomonas calidirosea (strain DSM 23976 / ICMP 18418 / T49)</name>
    <dbReference type="NCBI Taxonomy" id="1303518"/>
    <lineage>
        <taxon>Bacteria</taxon>
        <taxon>Bacillati</taxon>
        <taxon>Armatimonadota</taxon>
        <taxon>Chthonomonadia</taxon>
        <taxon>Chthonomonadales</taxon>
        <taxon>Chthonomonadaceae</taxon>
        <taxon>Chthonomonas</taxon>
    </lineage>
</organism>